<evidence type="ECO:0000256" key="1">
    <source>
        <dbReference type="SAM" id="Coils"/>
    </source>
</evidence>
<sequence length="121" mass="13819">MSAELKSLQVRLHEKTKELQALERNIAEYNSKRGKIFKDIAQLQFQIQDLTKKDLVVSEHAVLRYLERMYKFDLNEIKSQILTPQLIKTADTLGNGKFPTGAGFKAVVRDRVIVSIIGDSE</sequence>
<dbReference type="Proteomes" id="UP000320799">
    <property type="component" value="Segment"/>
</dbReference>
<accession>A0A514CTC0</accession>
<dbReference type="EMBL" id="MN094788">
    <property type="protein sequence ID" value="QDH83723.1"/>
    <property type="molecule type" value="Genomic_DNA"/>
</dbReference>
<proteinExistence type="predicted"/>
<dbReference type="KEGG" id="vg:56136160"/>
<dbReference type="RefSeq" id="YP_009903884.1">
    <property type="nucleotide sequence ID" value="NC_049849.1"/>
</dbReference>
<keyword evidence="1" id="KW-0175">Coiled coil</keyword>
<evidence type="ECO:0000313" key="2">
    <source>
        <dbReference type="EMBL" id="QDH83723.1"/>
    </source>
</evidence>
<reference evidence="2 3" key="1">
    <citation type="submission" date="2019-06" db="EMBL/GenBank/DDBJ databases">
        <authorList>
            <person name="Kincaid V.D."/>
            <person name="Fuller A."/>
            <person name="Hodges K."/>
            <person name="Bansal M."/>
            <person name="Essig J."/>
            <person name="Johnson A."/>
        </authorList>
    </citation>
    <scope>NUCLEOTIDE SEQUENCE [LARGE SCALE GENOMIC DNA]</scope>
</reference>
<feature type="coiled-coil region" evidence="1">
    <location>
        <begin position="5"/>
        <end position="32"/>
    </location>
</feature>
<keyword evidence="3" id="KW-1185">Reference proteome</keyword>
<dbReference type="GeneID" id="56136160"/>
<organism evidence="2 3">
    <name type="scientific">Achromobacter phage Motura</name>
    <dbReference type="NCBI Taxonomy" id="2591403"/>
    <lineage>
        <taxon>Viruses</taxon>
        <taxon>Duplodnaviria</taxon>
        <taxon>Heunggongvirae</taxon>
        <taxon>Uroviricota</taxon>
        <taxon>Caudoviricetes</taxon>
        <taxon>Moturavirus</taxon>
        <taxon>Moturavirus motura</taxon>
    </lineage>
</organism>
<evidence type="ECO:0000313" key="3">
    <source>
        <dbReference type="Proteomes" id="UP000320799"/>
    </source>
</evidence>
<name>A0A514CTC0_9CAUD</name>
<protein>
    <submittedName>
        <fullName evidence="2">Uncharacterized protein</fullName>
    </submittedName>
</protein>